<dbReference type="SUPFAM" id="SSF144083">
    <property type="entry name" value="Magnesium transport protein CorA, transmembrane region"/>
    <property type="match status" value="1"/>
</dbReference>
<reference evidence="6 7" key="1">
    <citation type="submission" date="2019-08" db="EMBL/GenBank/DDBJ databases">
        <title>The genome sequence of a newly discovered highly antifungal drug resistant Aspergillus species, Aspergillus tanneri NIH 1004.</title>
        <authorList>
            <person name="Mounaud S."/>
            <person name="Singh I."/>
            <person name="Joardar V."/>
            <person name="Pakala S."/>
            <person name="Pakala S."/>
            <person name="Venepally P."/>
            <person name="Chung J.K."/>
            <person name="Losada L."/>
            <person name="Nierman W.C."/>
        </authorList>
    </citation>
    <scope>NUCLEOTIDE SEQUENCE [LARGE SCALE GENOMIC DNA]</scope>
    <source>
        <strain evidence="6 7">NIH1004</strain>
    </source>
</reference>
<evidence type="ECO:0000256" key="5">
    <source>
        <dbReference type="SAM" id="Phobius"/>
    </source>
</evidence>
<evidence type="ECO:0000256" key="2">
    <source>
        <dbReference type="ARBA" id="ARBA00022692"/>
    </source>
</evidence>
<keyword evidence="3 5" id="KW-1133">Transmembrane helix</keyword>
<protein>
    <recommendedName>
        <fullName evidence="8">CorA metal ion transporter</fullName>
    </recommendedName>
</protein>
<dbReference type="Gene3D" id="1.20.58.340">
    <property type="entry name" value="Magnesium transport protein CorA, transmembrane region"/>
    <property type="match status" value="1"/>
</dbReference>
<dbReference type="InterPro" id="IPR002523">
    <property type="entry name" value="MgTranspt_CorA/ZnTranspt_ZntB"/>
</dbReference>
<dbReference type="OrthoDB" id="5207033at2759"/>
<evidence type="ECO:0008006" key="8">
    <source>
        <dbReference type="Google" id="ProtNLM"/>
    </source>
</evidence>
<dbReference type="GO" id="GO:0050897">
    <property type="term" value="F:cobalt ion binding"/>
    <property type="evidence" value="ECO:0007669"/>
    <property type="project" value="TreeGrafter"/>
</dbReference>
<comment type="caution">
    <text evidence="6">The sequence shown here is derived from an EMBL/GenBank/DDBJ whole genome shotgun (WGS) entry which is preliminary data.</text>
</comment>
<gene>
    <name evidence="6" type="ORF">ATNIH1004_010968</name>
</gene>
<dbReference type="GO" id="GO:0000287">
    <property type="term" value="F:magnesium ion binding"/>
    <property type="evidence" value="ECO:0007669"/>
    <property type="project" value="TreeGrafter"/>
</dbReference>
<dbReference type="PANTHER" id="PTHR46494:SF1">
    <property type="entry name" value="CORA FAMILY METAL ION TRANSPORTER (EUROFUNG)"/>
    <property type="match status" value="1"/>
</dbReference>
<dbReference type="PANTHER" id="PTHR46494">
    <property type="entry name" value="CORA FAMILY METAL ION TRANSPORTER (EUROFUNG)"/>
    <property type="match status" value="1"/>
</dbReference>
<evidence type="ECO:0000256" key="4">
    <source>
        <dbReference type="ARBA" id="ARBA00023136"/>
    </source>
</evidence>
<comment type="subcellular location">
    <subcellularLocation>
        <location evidence="1">Cell membrane</location>
        <topology evidence="1">Multi-pass membrane protein</topology>
    </subcellularLocation>
</comment>
<dbReference type="GeneID" id="54333669"/>
<dbReference type="GO" id="GO:0015087">
    <property type="term" value="F:cobalt ion transmembrane transporter activity"/>
    <property type="evidence" value="ECO:0007669"/>
    <property type="project" value="TreeGrafter"/>
</dbReference>
<evidence type="ECO:0000256" key="3">
    <source>
        <dbReference type="ARBA" id="ARBA00022989"/>
    </source>
</evidence>
<name>A0A5M9M5H6_9EURO</name>
<sequence>MGSVDGVTIFEQCDNDAWTQRLAVIYDELMIKKVLKPNDYDWVQTTLLVDWMMPTNQRTILVLNLPEPQQLALQSRLQYMNRLNPFTWHMEFASVVIRLYDESIWSLRDLARDKENPPPPKFPHLHDIGRHIFHSTETLEVAENTLLNLLAEQNRWRVEFPESHSNLRSVYLPTQQRLHFLAKEMHGLKTRSRSLTERLHNEINLAFNLVSQRYGRDAQSDSAMMKTVGVVSLVYLPGTFVSGLFGTNFFDFSPGDKSPFSTANSFWMYWAVTIPLTLATVLVWVLWHYRLLIYKMRREGWRALRRQGTGEINY</sequence>
<dbReference type="GO" id="GO:0005886">
    <property type="term" value="C:plasma membrane"/>
    <property type="evidence" value="ECO:0007669"/>
    <property type="project" value="UniProtKB-SubCell"/>
</dbReference>
<dbReference type="RefSeq" id="XP_033421390.1">
    <property type="nucleotide sequence ID" value="XM_033575535.1"/>
</dbReference>
<dbReference type="GO" id="GO:0015095">
    <property type="term" value="F:magnesium ion transmembrane transporter activity"/>
    <property type="evidence" value="ECO:0007669"/>
    <property type="project" value="TreeGrafter"/>
</dbReference>
<evidence type="ECO:0000256" key="1">
    <source>
        <dbReference type="ARBA" id="ARBA00004651"/>
    </source>
</evidence>
<keyword evidence="2 5" id="KW-0812">Transmembrane</keyword>
<feature type="transmembrane region" description="Helical" evidence="5">
    <location>
        <begin position="266"/>
        <end position="287"/>
    </location>
</feature>
<dbReference type="Proteomes" id="UP000324241">
    <property type="component" value="Unassembled WGS sequence"/>
</dbReference>
<proteinExistence type="predicted"/>
<dbReference type="InterPro" id="IPR045863">
    <property type="entry name" value="CorA_TM1_TM2"/>
</dbReference>
<organism evidence="6 7">
    <name type="scientific">Aspergillus tanneri</name>
    <dbReference type="NCBI Taxonomy" id="1220188"/>
    <lineage>
        <taxon>Eukaryota</taxon>
        <taxon>Fungi</taxon>
        <taxon>Dikarya</taxon>
        <taxon>Ascomycota</taxon>
        <taxon>Pezizomycotina</taxon>
        <taxon>Eurotiomycetes</taxon>
        <taxon>Eurotiomycetidae</taxon>
        <taxon>Eurotiales</taxon>
        <taxon>Aspergillaceae</taxon>
        <taxon>Aspergillus</taxon>
        <taxon>Aspergillus subgen. Circumdati</taxon>
    </lineage>
</organism>
<feature type="transmembrane region" description="Helical" evidence="5">
    <location>
        <begin position="223"/>
        <end position="246"/>
    </location>
</feature>
<accession>A0A5M9M5H6</accession>
<dbReference type="VEuPathDB" id="FungiDB:EYZ11_006436"/>
<dbReference type="AlphaFoldDB" id="A0A5M9M5H6"/>
<evidence type="ECO:0000313" key="6">
    <source>
        <dbReference type="EMBL" id="KAA8642028.1"/>
    </source>
</evidence>
<keyword evidence="4 5" id="KW-0472">Membrane</keyword>
<dbReference type="EMBL" id="QUQM01000008">
    <property type="protein sequence ID" value="KAA8642028.1"/>
    <property type="molecule type" value="Genomic_DNA"/>
</dbReference>
<evidence type="ECO:0000313" key="7">
    <source>
        <dbReference type="Proteomes" id="UP000324241"/>
    </source>
</evidence>
<dbReference type="Pfam" id="PF01544">
    <property type="entry name" value="CorA"/>
    <property type="match status" value="1"/>
</dbReference>